<proteinExistence type="predicted"/>
<dbReference type="Proteomes" id="UP000054653">
    <property type="component" value="Unassembled WGS sequence"/>
</dbReference>
<accession>A0A0V1CK87</accession>
<sequence length="150" mass="17054">MGKYRGKRRTDCPTTMQDKKQSHQTCDITVSQQLISRTEIEETNIQVLGTELSRRKMNSWYEMTDNLCAHVSNGGYPNTLVRLVFASNTTQCLKMNIPSSPERRIPSEIKLPQKNQMKSQFISGLRLLYEYSLMKNALATALGNFVNSGT</sequence>
<evidence type="ECO:0000313" key="2">
    <source>
        <dbReference type="EMBL" id="KRY49629.1"/>
    </source>
</evidence>
<reference evidence="2 3" key="1">
    <citation type="submission" date="2015-01" db="EMBL/GenBank/DDBJ databases">
        <title>Evolution of Trichinella species and genotypes.</title>
        <authorList>
            <person name="Korhonen P.K."/>
            <person name="Edoardo P."/>
            <person name="Giuseppe L.R."/>
            <person name="Gasser R.B."/>
        </authorList>
    </citation>
    <scope>NUCLEOTIDE SEQUENCE [LARGE SCALE GENOMIC DNA]</scope>
    <source>
        <strain evidence="2">ISS120</strain>
    </source>
</reference>
<dbReference type="AlphaFoldDB" id="A0A0V1CK87"/>
<comment type="caution">
    <text evidence="2">The sequence shown here is derived from an EMBL/GenBank/DDBJ whole genome shotgun (WGS) entry which is preliminary data.</text>
</comment>
<feature type="region of interest" description="Disordered" evidence="1">
    <location>
        <begin position="1"/>
        <end position="23"/>
    </location>
</feature>
<evidence type="ECO:0000313" key="3">
    <source>
        <dbReference type="Proteomes" id="UP000054653"/>
    </source>
</evidence>
<gene>
    <name evidence="2" type="ORF">T03_831</name>
</gene>
<keyword evidence="3" id="KW-1185">Reference proteome</keyword>
<evidence type="ECO:0000256" key="1">
    <source>
        <dbReference type="SAM" id="MobiDB-lite"/>
    </source>
</evidence>
<protein>
    <submittedName>
        <fullName evidence="2">Uncharacterized protein</fullName>
    </submittedName>
</protein>
<name>A0A0V1CK87_TRIBR</name>
<dbReference type="EMBL" id="JYDI01000170">
    <property type="protein sequence ID" value="KRY49629.1"/>
    <property type="molecule type" value="Genomic_DNA"/>
</dbReference>
<organism evidence="2 3">
    <name type="scientific">Trichinella britovi</name>
    <name type="common">Parasitic roundworm</name>
    <dbReference type="NCBI Taxonomy" id="45882"/>
    <lineage>
        <taxon>Eukaryota</taxon>
        <taxon>Metazoa</taxon>
        <taxon>Ecdysozoa</taxon>
        <taxon>Nematoda</taxon>
        <taxon>Enoplea</taxon>
        <taxon>Dorylaimia</taxon>
        <taxon>Trichinellida</taxon>
        <taxon>Trichinellidae</taxon>
        <taxon>Trichinella</taxon>
    </lineage>
</organism>